<dbReference type="EMBL" id="FNWO01000001">
    <property type="protein sequence ID" value="SEH26060.1"/>
    <property type="molecule type" value="Genomic_DNA"/>
</dbReference>
<dbReference type="InterPro" id="IPR004338">
    <property type="entry name" value="NqrB/RnfD"/>
</dbReference>
<keyword evidence="5 10" id="KW-0812">Transmembrane</keyword>
<gene>
    <name evidence="10" type="primary">rnfD</name>
    <name evidence="11" type="ORF">SAMN04244559_00388</name>
</gene>
<dbReference type="NCBIfam" id="TIGR01946">
    <property type="entry name" value="rnfD"/>
    <property type="match status" value="1"/>
</dbReference>
<keyword evidence="10" id="KW-1003">Cell membrane</keyword>
<dbReference type="EC" id="7.-.-.-" evidence="10"/>
<evidence type="ECO:0000256" key="3">
    <source>
        <dbReference type="ARBA" id="ARBA00022630"/>
    </source>
</evidence>
<keyword evidence="12" id="KW-1185">Reference proteome</keyword>
<dbReference type="AlphaFoldDB" id="A0A1H6GV90"/>
<feature type="transmembrane region" description="Helical" evidence="10">
    <location>
        <begin position="21"/>
        <end position="40"/>
    </location>
</feature>
<feature type="transmembrane region" description="Helical" evidence="10">
    <location>
        <begin position="320"/>
        <end position="338"/>
    </location>
</feature>
<dbReference type="GO" id="GO:0022900">
    <property type="term" value="P:electron transport chain"/>
    <property type="evidence" value="ECO:0007669"/>
    <property type="project" value="UniProtKB-UniRule"/>
</dbReference>
<keyword evidence="3 10" id="KW-0285">Flavoprotein</keyword>
<protein>
    <recommendedName>
        <fullName evidence="10">Ion-translocating oxidoreductase complex subunit D</fullName>
        <ecNumber evidence="10">7.-.-.-</ecNumber>
    </recommendedName>
    <alternativeName>
        <fullName evidence="10">Rnf electron transport complex subunit D</fullName>
    </alternativeName>
</protein>
<dbReference type="Proteomes" id="UP000182983">
    <property type="component" value="Unassembled WGS sequence"/>
</dbReference>
<comment type="caution">
    <text evidence="10">Lacks conserved residue(s) required for the propagation of feature annotation.</text>
</comment>
<feature type="transmembrane region" description="Helical" evidence="10">
    <location>
        <begin position="46"/>
        <end position="65"/>
    </location>
</feature>
<reference evidence="12" key="1">
    <citation type="submission" date="2016-10" db="EMBL/GenBank/DDBJ databases">
        <authorList>
            <person name="Varghese N."/>
            <person name="Submissions S."/>
        </authorList>
    </citation>
    <scope>NUCLEOTIDE SEQUENCE [LARGE SCALE GENOMIC DNA]</scope>
    <source>
        <strain evidence="12">DSM 13234</strain>
    </source>
</reference>
<keyword evidence="7 10" id="KW-0249">Electron transport</keyword>
<evidence type="ECO:0000256" key="8">
    <source>
        <dbReference type="ARBA" id="ARBA00022989"/>
    </source>
</evidence>
<evidence type="ECO:0000256" key="2">
    <source>
        <dbReference type="ARBA" id="ARBA00022553"/>
    </source>
</evidence>
<dbReference type="OrthoDB" id="9776359at2"/>
<dbReference type="Pfam" id="PF03116">
    <property type="entry name" value="NQR2_RnfD_RnfE"/>
    <property type="match status" value="1"/>
</dbReference>
<comment type="cofactor">
    <cofactor evidence="10">
        <name>FMN</name>
        <dbReference type="ChEBI" id="CHEBI:58210"/>
    </cofactor>
</comment>
<comment type="similarity">
    <text evidence="10">Belongs to the NqrB/RnfD family.</text>
</comment>
<dbReference type="GO" id="GO:0055085">
    <property type="term" value="P:transmembrane transport"/>
    <property type="evidence" value="ECO:0007669"/>
    <property type="project" value="InterPro"/>
</dbReference>
<keyword evidence="9 10" id="KW-0472">Membrane</keyword>
<accession>A0A1H6GV90</accession>
<keyword evidence="8 10" id="KW-1133">Transmembrane helix</keyword>
<feature type="transmembrane region" description="Helical" evidence="10">
    <location>
        <begin position="297"/>
        <end position="314"/>
    </location>
</feature>
<feature type="transmembrane region" description="Helical" evidence="10">
    <location>
        <begin position="270"/>
        <end position="288"/>
    </location>
</feature>
<name>A0A1H6GV90_MAGFU</name>
<keyword evidence="10" id="KW-0997">Cell inner membrane</keyword>
<comment type="subcellular location">
    <subcellularLocation>
        <location evidence="10">Cell inner membrane</location>
        <topology evidence="10">Multi-pass membrane protein</topology>
    </subcellularLocation>
</comment>
<comment type="function">
    <text evidence="10">Part of a membrane-bound complex that couples electron transfer with translocation of ions across the membrane.</text>
</comment>
<evidence type="ECO:0000256" key="5">
    <source>
        <dbReference type="ARBA" id="ARBA00022692"/>
    </source>
</evidence>
<dbReference type="HAMAP" id="MF_00462">
    <property type="entry name" value="RsxD_RnfD"/>
    <property type="match status" value="1"/>
</dbReference>
<feature type="transmembrane region" description="Helical" evidence="10">
    <location>
        <begin position="238"/>
        <end position="258"/>
    </location>
</feature>
<dbReference type="PANTHER" id="PTHR30578">
    <property type="entry name" value="ELECTRON TRANSPORT COMPLEX PROTEIN RNFD"/>
    <property type="match status" value="1"/>
</dbReference>
<dbReference type="PANTHER" id="PTHR30578:SF0">
    <property type="entry name" value="ION-TRANSLOCATING OXIDOREDUCTASE COMPLEX SUBUNIT D"/>
    <property type="match status" value="1"/>
</dbReference>
<dbReference type="RefSeq" id="WP_074764940.1">
    <property type="nucleotide sequence ID" value="NZ_FNWO01000001.1"/>
</dbReference>
<sequence>MRIAVDKSGPFTHAPTSVSRTMTLVLAALLPATLYDIWLFGWPAALMFLVTVLSCVGLEAMCLYLSKRPVGPTLADGSAVLTGWLLAMSMPPWAPWWVCFVAAVFAICLAKHAFGGLGQNVFNPAMVGRIAVLVSFPLQMTTFVRPAPLGSAGSPGLIDSIGIIFGHSAMLDSLSAASALGYIKTELSRGIPVSQSILTAPDLTSLALGTHAGSFGETSAFLILLGGLFLIAKRVISWHIPVAVMGTLFLLGTVFSAINPDRFTPGTFQLLSGATILGAFFIATDYVTSPVSKSGQLVYGFGIGFLTWVIRTFAGYPEGMAFAVLLMNALTPIIDHHIRPRAFGRTRKGEPLPLNRGNK</sequence>
<feature type="transmembrane region" description="Helical" evidence="10">
    <location>
        <begin position="212"/>
        <end position="231"/>
    </location>
</feature>
<keyword evidence="2 10" id="KW-0597">Phosphoprotein</keyword>
<evidence type="ECO:0000256" key="4">
    <source>
        <dbReference type="ARBA" id="ARBA00022643"/>
    </source>
</evidence>
<evidence type="ECO:0000256" key="9">
    <source>
        <dbReference type="ARBA" id="ARBA00023136"/>
    </source>
</evidence>
<dbReference type="InterPro" id="IPR011303">
    <property type="entry name" value="RnfD_bac"/>
</dbReference>
<evidence type="ECO:0000256" key="6">
    <source>
        <dbReference type="ARBA" id="ARBA00022967"/>
    </source>
</evidence>
<evidence type="ECO:0000313" key="11">
    <source>
        <dbReference type="EMBL" id="SEH26060.1"/>
    </source>
</evidence>
<evidence type="ECO:0000256" key="10">
    <source>
        <dbReference type="HAMAP-Rule" id="MF_00462"/>
    </source>
</evidence>
<keyword evidence="4 10" id="KW-0288">FMN</keyword>
<evidence type="ECO:0000256" key="1">
    <source>
        <dbReference type="ARBA" id="ARBA00022448"/>
    </source>
</evidence>
<keyword evidence="6 10" id="KW-1278">Translocase</keyword>
<organism evidence="11 12">
    <name type="scientific">Magnetospirillum fulvum</name>
    <name type="common">Rhodospirillum fulvum</name>
    <dbReference type="NCBI Taxonomy" id="1082"/>
    <lineage>
        <taxon>Bacteria</taxon>
        <taxon>Pseudomonadati</taxon>
        <taxon>Pseudomonadota</taxon>
        <taxon>Alphaproteobacteria</taxon>
        <taxon>Rhodospirillales</taxon>
        <taxon>Rhodospirillaceae</taxon>
        <taxon>Magnetospirillum</taxon>
    </lineage>
</organism>
<evidence type="ECO:0000256" key="7">
    <source>
        <dbReference type="ARBA" id="ARBA00022982"/>
    </source>
</evidence>
<keyword evidence="1 10" id="KW-0813">Transport</keyword>
<comment type="subunit">
    <text evidence="10">The complex is composed of six subunits: RnfA, RnfB, RnfC, RnfD, RnfE and RnfG.</text>
</comment>
<dbReference type="GO" id="GO:0005886">
    <property type="term" value="C:plasma membrane"/>
    <property type="evidence" value="ECO:0007669"/>
    <property type="project" value="UniProtKB-SubCell"/>
</dbReference>
<proteinExistence type="inferred from homology"/>
<feature type="transmembrane region" description="Helical" evidence="10">
    <location>
        <begin position="93"/>
        <end position="114"/>
    </location>
</feature>
<evidence type="ECO:0000313" key="12">
    <source>
        <dbReference type="Proteomes" id="UP000182983"/>
    </source>
</evidence>